<name>A0ABV5RPN8_9ACTN</name>
<evidence type="ECO:0000256" key="5">
    <source>
        <dbReference type="SAM" id="MobiDB-lite"/>
    </source>
</evidence>
<dbReference type="Proteomes" id="UP001589710">
    <property type="component" value="Unassembled WGS sequence"/>
</dbReference>
<feature type="transmembrane region" description="Helical" evidence="6">
    <location>
        <begin position="28"/>
        <end position="50"/>
    </location>
</feature>
<accession>A0ABV5RPN8</accession>
<feature type="region of interest" description="Disordered" evidence="5">
    <location>
        <begin position="1"/>
        <end position="23"/>
    </location>
</feature>
<gene>
    <name evidence="8" type="ORF">ACFFTL_48430</name>
</gene>
<keyword evidence="3 6" id="KW-1133">Transmembrane helix</keyword>
<comment type="caution">
    <text evidence="8">The sequence shown here is derived from an EMBL/GenBank/DDBJ whole genome shotgun (WGS) entry which is preliminary data.</text>
</comment>
<feature type="transmembrane region" description="Helical" evidence="6">
    <location>
        <begin position="144"/>
        <end position="166"/>
    </location>
</feature>
<keyword evidence="4 6" id="KW-0472">Membrane</keyword>
<feature type="transmembrane region" description="Helical" evidence="6">
    <location>
        <begin position="446"/>
        <end position="465"/>
    </location>
</feature>
<evidence type="ECO:0000313" key="9">
    <source>
        <dbReference type="Proteomes" id="UP001589710"/>
    </source>
</evidence>
<sequence length="503" mass="52306">MTDSAAAPAASASSPAPPDAPTGLKRGAIGLGGAVVMSAALMGPAVSVYFNPQLVAAQAGAATPFVFALSMVASLIVANGIMEMARELPSAGAFYTYVSRGVGPRAGFVTGGLMFVAYALLVPAELALMGSYAHDVLKQHGIDVPWVAVSLVAAAAMTLLSVRGIAGSIKTALIMFSAEVAVILVLSVVVLSKGGAHGLSAEPFNPARSLHGVSGIALGMVYGVLSFIGFEAAATLGEETRNPRRNVPRGLGYSLILVGAIYIFCTYAETIGFGTGDGDVAKLADDPSPFVTLGQTFAPWLNLLIGLAGLSSIFAVTVNSNNGIVRILFAMGREGMLPRRLATVSPKLGTPVTTVLVQSGFAVVVTLLFGLWVGPFNTYAYLGAILTFGIIPVYWLTNIACMRFFRAPSRRFNPLRHGVLPVLGILLMVIPVYGSVWPVPAAPYNWFPYAVLAYIAVLTTTAWVLGRRRPELLSRTGEVLAGADEDEAAETTAAAVTTRQAGA</sequence>
<evidence type="ECO:0000313" key="8">
    <source>
        <dbReference type="EMBL" id="MFB9579868.1"/>
    </source>
</evidence>
<dbReference type="Gene3D" id="1.20.1740.10">
    <property type="entry name" value="Amino acid/polyamine transporter I"/>
    <property type="match status" value="1"/>
</dbReference>
<feature type="transmembrane region" description="Helical" evidence="6">
    <location>
        <begin position="418"/>
        <end position="440"/>
    </location>
</feature>
<dbReference type="InterPro" id="IPR050367">
    <property type="entry name" value="APC_superfamily"/>
</dbReference>
<proteinExistence type="predicted"/>
<feature type="transmembrane region" description="Helical" evidence="6">
    <location>
        <begin position="102"/>
        <end position="124"/>
    </location>
</feature>
<feature type="transmembrane region" description="Helical" evidence="6">
    <location>
        <begin position="212"/>
        <end position="230"/>
    </location>
</feature>
<evidence type="ECO:0000256" key="3">
    <source>
        <dbReference type="ARBA" id="ARBA00022989"/>
    </source>
</evidence>
<feature type="transmembrane region" description="Helical" evidence="6">
    <location>
        <begin position="303"/>
        <end position="329"/>
    </location>
</feature>
<feature type="transmembrane region" description="Helical" evidence="6">
    <location>
        <begin position="379"/>
        <end position="397"/>
    </location>
</feature>
<evidence type="ECO:0000256" key="6">
    <source>
        <dbReference type="SAM" id="Phobius"/>
    </source>
</evidence>
<dbReference type="InterPro" id="IPR004841">
    <property type="entry name" value="AA-permease/SLC12A_dom"/>
</dbReference>
<dbReference type="RefSeq" id="WP_345515788.1">
    <property type="nucleotide sequence ID" value="NZ_BAAAXD010000033.1"/>
</dbReference>
<dbReference type="Pfam" id="PF00324">
    <property type="entry name" value="AA_permease"/>
    <property type="match status" value="1"/>
</dbReference>
<evidence type="ECO:0000256" key="4">
    <source>
        <dbReference type="ARBA" id="ARBA00023136"/>
    </source>
</evidence>
<reference evidence="8 9" key="1">
    <citation type="submission" date="2024-09" db="EMBL/GenBank/DDBJ databases">
        <authorList>
            <person name="Sun Q."/>
            <person name="Mori K."/>
        </authorList>
    </citation>
    <scope>NUCLEOTIDE SEQUENCE [LARGE SCALE GENOMIC DNA]</scope>
    <source>
        <strain evidence="8 9">JCM 3331</strain>
    </source>
</reference>
<evidence type="ECO:0000259" key="7">
    <source>
        <dbReference type="Pfam" id="PF00324"/>
    </source>
</evidence>
<organism evidence="8 9">
    <name type="scientific">Streptomyces yanii</name>
    <dbReference type="NCBI Taxonomy" id="78510"/>
    <lineage>
        <taxon>Bacteria</taxon>
        <taxon>Bacillati</taxon>
        <taxon>Actinomycetota</taxon>
        <taxon>Actinomycetes</taxon>
        <taxon>Kitasatosporales</taxon>
        <taxon>Streptomycetaceae</taxon>
        <taxon>Streptomyces</taxon>
    </lineage>
</organism>
<feature type="transmembrane region" description="Helical" evidence="6">
    <location>
        <begin position="350"/>
        <end position="373"/>
    </location>
</feature>
<dbReference type="PIRSF" id="PIRSF006060">
    <property type="entry name" value="AA_transporter"/>
    <property type="match status" value="1"/>
</dbReference>
<feature type="transmembrane region" description="Helical" evidence="6">
    <location>
        <begin position="173"/>
        <end position="192"/>
    </location>
</feature>
<dbReference type="EMBL" id="JBHMCG010000242">
    <property type="protein sequence ID" value="MFB9579868.1"/>
    <property type="molecule type" value="Genomic_DNA"/>
</dbReference>
<evidence type="ECO:0000256" key="1">
    <source>
        <dbReference type="ARBA" id="ARBA00004141"/>
    </source>
</evidence>
<protein>
    <submittedName>
        <fullName evidence="8">APC family permease</fullName>
    </submittedName>
</protein>
<feature type="transmembrane region" description="Helical" evidence="6">
    <location>
        <begin position="62"/>
        <end position="81"/>
    </location>
</feature>
<comment type="subcellular location">
    <subcellularLocation>
        <location evidence="1">Membrane</location>
        <topology evidence="1">Multi-pass membrane protein</topology>
    </subcellularLocation>
</comment>
<dbReference type="PANTHER" id="PTHR42770">
    <property type="entry name" value="AMINO ACID TRANSPORTER-RELATED"/>
    <property type="match status" value="1"/>
</dbReference>
<feature type="transmembrane region" description="Helical" evidence="6">
    <location>
        <begin position="251"/>
        <end position="273"/>
    </location>
</feature>
<dbReference type="PANTHER" id="PTHR42770:SF16">
    <property type="entry name" value="AMINO ACID PERMEASE"/>
    <property type="match status" value="1"/>
</dbReference>
<keyword evidence="2 6" id="KW-0812">Transmembrane</keyword>
<evidence type="ECO:0000256" key="2">
    <source>
        <dbReference type="ARBA" id="ARBA00022692"/>
    </source>
</evidence>
<feature type="domain" description="Amino acid permease/ SLC12A" evidence="7">
    <location>
        <begin position="46"/>
        <end position="407"/>
    </location>
</feature>
<feature type="compositionally biased region" description="Low complexity" evidence="5">
    <location>
        <begin position="1"/>
        <end position="14"/>
    </location>
</feature>
<keyword evidence="9" id="KW-1185">Reference proteome</keyword>